<dbReference type="Proteomes" id="UP001218246">
    <property type="component" value="Unassembled WGS sequence"/>
</dbReference>
<dbReference type="InterPro" id="IPR002797">
    <property type="entry name" value="Polysacc_synth"/>
</dbReference>
<feature type="transmembrane region" description="Helical" evidence="6">
    <location>
        <begin position="403"/>
        <end position="420"/>
    </location>
</feature>
<dbReference type="PANTHER" id="PTHR30250:SF21">
    <property type="entry name" value="LIPID II FLIPPASE MURJ"/>
    <property type="match status" value="1"/>
</dbReference>
<evidence type="ECO:0000256" key="2">
    <source>
        <dbReference type="ARBA" id="ARBA00022475"/>
    </source>
</evidence>
<feature type="transmembrane region" description="Helical" evidence="6">
    <location>
        <begin position="426"/>
        <end position="452"/>
    </location>
</feature>
<dbReference type="PANTHER" id="PTHR30250">
    <property type="entry name" value="PST FAMILY PREDICTED COLANIC ACID TRANSPORTER"/>
    <property type="match status" value="1"/>
</dbReference>
<reference evidence="7 8" key="1">
    <citation type="submission" date="2023-04" db="EMBL/GenBank/DDBJ databases">
        <title>Ectobacillus antri isolated from activated sludge.</title>
        <authorList>
            <person name="Yan P."/>
            <person name="Liu X."/>
        </authorList>
    </citation>
    <scope>NUCLEOTIDE SEQUENCE [LARGE SCALE GENOMIC DNA]</scope>
    <source>
        <strain evidence="7 8">C18H</strain>
    </source>
</reference>
<name>A0ABT6H0N6_9BACI</name>
<evidence type="ECO:0000256" key="6">
    <source>
        <dbReference type="SAM" id="Phobius"/>
    </source>
</evidence>
<evidence type="ECO:0000313" key="8">
    <source>
        <dbReference type="Proteomes" id="UP001218246"/>
    </source>
</evidence>
<evidence type="ECO:0000256" key="3">
    <source>
        <dbReference type="ARBA" id="ARBA00022692"/>
    </source>
</evidence>
<organism evidence="7 8">
    <name type="scientific">Ectobacillus antri</name>
    <dbReference type="NCBI Taxonomy" id="2486280"/>
    <lineage>
        <taxon>Bacteria</taxon>
        <taxon>Bacillati</taxon>
        <taxon>Bacillota</taxon>
        <taxon>Bacilli</taxon>
        <taxon>Bacillales</taxon>
        <taxon>Bacillaceae</taxon>
        <taxon>Ectobacillus</taxon>
    </lineage>
</organism>
<comment type="caution">
    <text evidence="7">The sequence shown here is derived from an EMBL/GenBank/DDBJ whole genome shotgun (WGS) entry which is preliminary data.</text>
</comment>
<keyword evidence="2" id="KW-1003">Cell membrane</keyword>
<accession>A0ABT6H0N6</accession>
<evidence type="ECO:0000256" key="5">
    <source>
        <dbReference type="ARBA" id="ARBA00023136"/>
    </source>
</evidence>
<feature type="transmembrane region" description="Helical" evidence="6">
    <location>
        <begin position="287"/>
        <end position="311"/>
    </location>
</feature>
<keyword evidence="3 6" id="KW-0812">Transmembrane</keyword>
<comment type="subcellular location">
    <subcellularLocation>
        <location evidence="1">Cell membrane</location>
        <topology evidence="1">Multi-pass membrane protein</topology>
    </subcellularLocation>
</comment>
<feature type="transmembrane region" description="Helical" evidence="6">
    <location>
        <begin position="89"/>
        <end position="114"/>
    </location>
</feature>
<dbReference type="Pfam" id="PF01943">
    <property type="entry name" value="Polysacc_synt"/>
    <property type="match status" value="1"/>
</dbReference>
<dbReference type="InterPro" id="IPR024923">
    <property type="entry name" value="PG_synth_SpoVB"/>
</dbReference>
<dbReference type="PIRSF" id="PIRSF038958">
    <property type="entry name" value="PG_synth_SpoVB"/>
    <property type="match status" value="1"/>
</dbReference>
<feature type="transmembrane region" description="Helical" evidence="6">
    <location>
        <begin position="21"/>
        <end position="42"/>
    </location>
</feature>
<keyword evidence="8" id="KW-1185">Reference proteome</keyword>
<gene>
    <name evidence="7" type="ORF">P6P90_02860</name>
</gene>
<evidence type="ECO:0000256" key="4">
    <source>
        <dbReference type="ARBA" id="ARBA00022989"/>
    </source>
</evidence>
<feature type="transmembrane region" description="Helical" evidence="6">
    <location>
        <begin position="372"/>
        <end position="391"/>
    </location>
</feature>
<evidence type="ECO:0000256" key="1">
    <source>
        <dbReference type="ARBA" id="ARBA00004651"/>
    </source>
</evidence>
<feature type="transmembrane region" description="Helical" evidence="6">
    <location>
        <begin position="126"/>
        <end position="147"/>
    </location>
</feature>
<feature type="transmembrane region" description="Helical" evidence="6">
    <location>
        <begin position="168"/>
        <end position="186"/>
    </location>
</feature>
<dbReference type="CDD" id="cd13124">
    <property type="entry name" value="MATE_SpoVB_like"/>
    <property type="match status" value="1"/>
</dbReference>
<dbReference type="EMBL" id="JARULN010000001">
    <property type="protein sequence ID" value="MDG5752941.1"/>
    <property type="molecule type" value="Genomic_DNA"/>
</dbReference>
<protein>
    <submittedName>
        <fullName evidence="7">Polysaccharide biosynthesis protein</fullName>
    </submittedName>
</protein>
<keyword evidence="5 6" id="KW-0472">Membrane</keyword>
<evidence type="ECO:0000313" key="7">
    <source>
        <dbReference type="EMBL" id="MDG5752941.1"/>
    </source>
</evidence>
<feature type="transmembrane region" description="Helical" evidence="6">
    <location>
        <begin position="243"/>
        <end position="263"/>
    </location>
</feature>
<sequence>MKSQFIRGTLFLTLSTIISKLLGFAYVIPFTAMVGASGYALYQYAYRPYTLMLSVATMGLPLAVSKMVSKYNQMGDYYTVKRILRSGIVFMLIMGTASFLFLYAFAPILASLIVTEDSGTGNSMQVVTYNIRIVSFALLLVPVMSLLRGFFQGFQSMGPSAISVVIEQLFRVLTILIGTFTVLFFYQEATGLAVGVATFGAFVGACGGIGVLLFFYMKRRPYLQAKKTTHTVHLSFFKLYKELFTSSIPFVVVGLAIPIYQTIDTYTMNHLLVKIGYLYKDAEKVNAVIGLAQMVVLIPVSLATAFSMSLVPEMTKAFTAENRDLLYKHFIRTNMMVVAVTVPAALGMIWLAEPVYTLLFSTKNDPMLGGQILRYYASACILFSLFSVTAAMLQGINQQRKTIIGLGIGIVIKIFLNWYLVPHFDYVGSIIATYAGYSFSVLFNVWLLYCNIGKSNINPMR</sequence>
<feature type="transmembrane region" description="Helical" evidence="6">
    <location>
        <begin position="48"/>
        <end position="68"/>
    </location>
</feature>
<keyword evidence="4 6" id="KW-1133">Transmembrane helix</keyword>
<feature type="transmembrane region" description="Helical" evidence="6">
    <location>
        <begin position="331"/>
        <end position="352"/>
    </location>
</feature>
<dbReference type="RefSeq" id="WP_124564561.1">
    <property type="nucleotide sequence ID" value="NZ_JARRRY010000001.1"/>
</dbReference>
<feature type="transmembrane region" description="Helical" evidence="6">
    <location>
        <begin position="192"/>
        <end position="217"/>
    </location>
</feature>
<dbReference type="InterPro" id="IPR050833">
    <property type="entry name" value="Poly_Biosynth_Transport"/>
</dbReference>
<proteinExistence type="predicted"/>